<dbReference type="PANTHER" id="PTHR23150:SF19">
    <property type="entry name" value="FORMYLGLYCINE-GENERATING ENZYME"/>
    <property type="match status" value="1"/>
</dbReference>
<dbReference type="InterPro" id="IPR042095">
    <property type="entry name" value="SUMF_sf"/>
</dbReference>
<feature type="signal peptide" evidence="2">
    <location>
        <begin position="1"/>
        <end position="21"/>
    </location>
</feature>
<dbReference type="InterPro" id="IPR051043">
    <property type="entry name" value="Sulfatase_Mod_Factor_Kinase"/>
</dbReference>
<dbReference type="EMBL" id="JBHPON010000003">
    <property type="protein sequence ID" value="MFC6037666.1"/>
    <property type="molecule type" value="Genomic_DNA"/>
</dbReference>
<protein>
    <submittedName>
        <fullName evidence="4">Formylglycine-generating enzyme family protein</fullName>
    </submittedName>
</protein>
<dbReference type="RefSeq" id="WP_379880943.1">
    <property type="nucleotide sequence ID" value="NZ_JBHPON010000003.1"/>
</dbReference>
<accession>A0ABW1L015</accession>
<feature type="chain" id="PRO_5045614424" evidence="2">
    <location>
        <begin position="22"/>
        <end position="338"/>
    </location>
</feature>
<feature type="region of interest" description="Disordered" evidence="1">
    <location>
        <begin position="267"/>
        <end position="286"/>
    </location>
</feature>
<reference evidence="4 5" key="1">
    <citation type="submission" date="2024-09" db="EMBL/GenBank/DDBJ databases">
        <authorList>
            <person name="Zhang Z.-H."/>
        </authorList>
    </citation>
    <scope>NUCLEOTIDE SEQUENCE [LARGE SCALE GENOMIC DNA]</scope>
    <source>
        <strain evidence="4 5">HHTR114</strain>
    </source>
</reference>
<dbReference type="InterPro" id="IPR016187">
    <property type="entry name" value="CTDL_fold"/>
</dbReference>
<evidence type="ECO:0000256" key="1">
    <source>
        <dbReference type="SAM" id="MobiDB-lite"/>
    </source>
</evidence>
<dbReference type="InterPro" id="IPR005532">
    <property type="entry name" value="SUMF_dom"/>
</dbReference>
<evidence type="ECO:0000313" key="5">
    <source>
        <dbReference type="Proteomes" id="UP001596116"/>
    </source>
</evidence>
<organism evidence="4 5">
    <name type="scientific">Hyphococcus aureus</name>
    <dbReference type="NCBI Taxonomy" id="2666033"/>
    <lineage>
        <taxon>Bacteria</taxon>
        <taxon>Pseudomonadati</taxon>
        <taxon>Pseudomonadota</taxon>
        <taxon>Alphaproteobacteria</taxon>
        <taxon>Parvularculales</taxon>
        <taxon>Parvularculaceae</taxon>
        <taxon>Hyphococcus</taxon>
    </lineage>
</organism>
<dbReference type="SUPFAM" id="SSF56436">
    <property type="entry name" value="C-type lectin-like"/>
    <property type="match status" value="1"/>
</dbReference>
<dbReference type="PANTHER" id="PTHR23150">
    <property type="entry name" value="SULFATASE MODIFYING FACTOR 1, 2"/>
    <property type="match status" value="1"/>
</dbReference>
<dbReference type="Proteomes" id="UP001596116">
    <property type="component" value="Unassembled WGS sequence"/>
</dbReference>
<comment type="caution">
    <text evidence="4">The sequence shown here is derived from an EMBL/GenBank/DDBJ whole genome shotgun (WGS) entry which is preliminary data.</text>
</comment>
<name>A0ABW1L015_9PROT</name>
<keyword evidence="5" id="KW-1185">Reference proteome</keyword>
<proteinExistence type="predicted"/>
<sequence>MVTQKKIGVCALLLAALIFSASCDRTEESPSQSVSEDSACFAPSEPVFIKGGAFTMGADDAYPEEGPAHQVAVSSFWIDPAEVTVARFAAFVEATGYVTLAEKPVNQETFEGAPIVNAAVLEPGGAVFQPSPNMSLSAFNWWKYVPGANWRYPRGPNNPAASASEPVTQIAFEDALAFAQWARGRLPTEAEWEYAANAGGANAVMRSAPPEEANTWQGIFPVQNTKRDGYEGVAPAGCFEPNAFGLYDMIGNVWEWTANWYAPGHEDGEGGSLSGPPADRSYDPRNPGVAVRVVKGGSYLCAENYCMRYRPSARHAQDTGLGTNHIGFRLVYDNAEPK</sequence>
<feature type="domain" description="Sulfatase-modifying factor enzyme-like" evidence="3">
    <location>
        <begin position="46"/>
        <end position="331"/>
    </location>
</feature>
<dbReference type="PROSITE" id="PS51257">
    <property type="entry name" value="PROKAR_LIPOPROTEIN"/>
    <property type="match status" value="1"/>
</dbReference>
<dbReference type="Gene3D" id="3.90.1580.10">
    <property type="entry name" value="paralog of FGE (formylglycine-generating enzyme)"/>
    <property type="match status" value="1"/>
</dbReference>
<evidence type="ECO:0000259" key="3">
    <source>
        <dbReference type="Pfam" id="PF03781"/>
    </source>
</evidence>
<evidence type="ECO:0000313" key="4">
    <source>
        <dbReference type="EMBL" id="MFC6037666.1"/>
    </source>
</evidence>
<evidence type="ECO:0000256" key="2">
    <source>
        <dbReference type="SAM" id="SignalP"/>
    </source>
</evidence>
<dbReference type="Pfam" id="PF03781">
    <property type="entry name" value="FGE-sulfatase"/>
    <property type="match status" value="1"/>
</dbReference>
<gene>
    <name evidence="4" type="ORF">ACFMB1_19080</name>
</gene>
<keyword evidence="2" id="KW-0732">Signal</keyword>